<evidence type="ECO:0000313" key="1">
    <source>
        <dbReference type="EMBL" id="EAT87093.1"/>
    </source>
</evidence>
<dbReference type="InParanoid" id="Q0UQD5"/>
<reference evidence="2" key="1">
    <citation type="journal article" date="2007" name="Plant Cell">
        <title>Dothideomycete-plant interactions illuminated by genome sequencing and EST analysis of the wheat pathogen Stagonospora nodorum.</title>
        <authorList>
            <person name="Hane J.K."/>
            <person name="Lowe R.G."/>
            <person name="Solomon P.S."/>
            <person name="Tan K.C."/>
            <person name="Schoch C.L."/>
            <person name="Spatafora J.W."/>
            <person name="Crous P.W."/>
            <person name="Kodira C."/>
            <person name="Birren B.W."/>
            <person name="Galagan J.E."/>
            <person name="Torriani S.F."/>
            <person name="McDonald B.A."/>
            <person name="Oliver R.P."/>
        </authorList>
    </citation>
    <scope>NUCLEOTIDE SEQUENCE [LARGE SCALE GENOMIC DNA]</scope>
    <source>
        <strain evidence="2">SN15 / ATCC MYA-4574 / FGSC 10173</strain>
    </source>
</reference>
<name>Q0UQD5_PHANO</name>
<dbReference type="AlphaFoldDB" id="Q0UQD5"/>
<accession>Q0UQD5</accession>
<evidence type="ECO:0000313" key="2">
    <source>
        <dbReference type="Proteomes" id="UP000001055"/>
    </source>
</evidence>
<dbReference type="EMBL" id="CH445332">
    <property type="protein sequence ID" value="EAT87093.1"/>
    <property type="molecule type" value="Genomic_DNA"/>
</dbReference>
<dbReference type="GeneID" id="5973295"/>
<gene>
    <name evidence="1" type="ORF">SNOG_06029</name>
</gene>
<sequence length="74" mass="8579">MAQHAEAYHKVMQALGYNEYEKRPVQSSSLASKRRRFPKKELAGLARTAHFFKEEHGYLPTIYAPPHDRVLPAR</sequence>
<organism evidence="1 2">
    <name type="scientific">Phaeosphaeria nodorum (strain SN15 / ATCC MYA-4574 / FGSC 10173)</name>
    <name type="common">Glume blotch fungus</name>
    <name type="synonym">Parastagonospora nodorum</name>
    <dbReference type="NCBI Taxonomy" id="321614"/>
    <lineage>
        <taxon>Eukaryota</taxon>
        <taxon>Fungi</taxon>
        <taxon>Dikarya</taxon>
        <taxon>Ascomycota</taxon>
        <taxon>Pezizomycotina</taxon>
        <taxon>Dothideomycetes</taxon>
        <taxon>Pleosporomycetidae</taxon>
        <taxon>Pleosporales</taxon>
        <taxon>Pleosporineae</taxon>
        <taxon>Phaeosphaeriaceae</taxon>
        <taxon>Parastagonospora</taxon>
    </lineage>
</organism>
<dbReference type="KEGG" id="pno:SNOG_06029"/>
<dbReference type="Proteomes" id="UP000001055">
    <property type="component" value="Unassembled WGS sequence"/>
</dbReference>
<protein>
    <submittedName>
        <fullName evidence="1">Uncharacterized protein</fullName>
    </submittedName>
</protein>
<proteinExistence type="predicted"/>
<dbReference type="RefSeq" id="XP_001796418.1">
    <property type="nucleotide sequence ID" value="XM_001796366.1"/>
</dbReference>